<dbReference type="AlphaFoldDB" id="A0AAV5MXZ3"/>
<protein>
    <submittedName>
        <fullName evidence="2">Uncharacterized protein</fullName>
    </submittedName>
</protein>
<keyword evidence="3" id="KW-1185">Reference proteome</keyword>
<feature type="region of interest" description="Disordered" evidence="1">
    <location>
        <begin position="1"/>
        <end position="71"/>
    </location>
</feature>
<name>A0AAV5MXZ3_9ROSI</name>
<evidence type="ECO:0000313" key="3">
    <source>
        <dbReference type="Proteomes" id="UP001054252"/>
    </source>
</evidence>
<evidence type="ECO:0000256" key="1">
    <source>
        <dbReference type="SAM" id="MobiDB-lite"/>
    </source>
</evidence>
<reference evidence="2 3" key="1">
    <citation type="journal article" date="2021" name="Commun. Biol.">
        <title>The genome of Shorea leprosula (Dipterocarpaceae) highlights the ecological relevance of drought in aseasonal tropical rainforests.</title>
        <authorList>
            <person name="Ng K.K.S."/>
            <person name="Kobayashi M.J."/>
            <person name="Fawcett J.A."/>
            <person name="Hatakeyama M."/>
            <person name="Paape T."/>
            <person name="Ng C.H."/>
            <person name="Ang C.C."/>
            <person name="Tnah L.H."/>
            <person name="Lee C.T."/>
            <person name="Nishiyama T."/>
            <person name="Sese J."/>
            <person name="O'Brien M.J."/>
            <person name="Copetti D."/>
            <person name="Mohd Noor M.I."/>
            <person name="Ong R.C."/>
            <person name="Putra M."/>
            <person name="Sireger I.Z."/>
            <person name="Indrioko S."/>
            <person name="Kosugi Y."/>
            <person name="Izuno A."/>
            <person name="Isagi Y."/>
            <person name="Lee S.L."/>
            <person name="Shimizu K.K."/>
        </authorList>
    </citation>
    <scope>NUCLEOTIDE SEQUENCE [LARGE SCALE GENOMIC DNA]</scope>
    <source>
        <strain evidence="2">214</strain>
    </source>
</reference>
<evidence type="ECO:0000313" key="2">
    <source>
        <dbReference type="EMBL" id="GKV53819.1"/>
    </source>
</evidence>
<dbReference type="EMBL" id="BPVZ01001975">
    <property type="protein sequence ID" value="GKV53819.1"/>
    <property type="molecule type" value="Genomic_DNA"/>
</dbReference>
<proteinExistence type="predicted"/>
<gene>
    <name evidence="2" type="ORF">SLEP1_g60333</name>
</gene>
<sequence>MGELDALEEDMGREADGVPSYLQPDKEEPDLDAELNLPSAPTGHAAPAGRSNARAEDEFGLPTVPQASLRS</sequence>
<comment type="caution">
    <text evidence="2">The sequence shown here is derived from an EMBL/GenBank/DDBJ whole genome shotgun (WGS) entry which is preliminary data.</text>
</comment>
<dbReference type="Proteomes" id="UP001054252">
    <property type="component" value="Unassembled WGS sequence"/>
</dbReference>
<organism evidence="2 3">
    <name type="scientific">Rubroshorea leprosula</name>
    <dbReference type="NCBI Taxonomy" id="152421"/>
    <lineage>
        <taxon>Eukaryota</taxon>
        <taxon>Viridiplantae</taxon>
        <taxon>Streptophyta</taxon>
        <taxon>Embryophyta</taxon>
        <taxon>Tracheophyta</taxon>
        <taxon>Spermatophyta</taxon>
        <taxon>Magnoliopsida</taxon>
        <taxon>eudicotyledons</taxon>
        <taxon>Gunneridae</taxon>
        <taxon>Pentapetalae</taxon>
        <taxon>rosids</taxon>
        <taxon>malvids</taxon>
        <taxon>Malvales</taxon>
        <taxon>Dipterocarpaceae</taxon>
        <taxon>Rubroshorea</taxon>
    </lineage>
</organism>
<accession>A0AAV5MXZ3</accession>